<dbReference type="eggNOG" id="COG1390">
    <property type="taxonomic scope" value="Bacteria"/>
</dbReference>
<dbReference type="STRING" id="525919.Apre_1689"/>
<organism evidence="5 6">
    <name type="scientific">Anaerococcus prevotii (strain ATCC 9321 / DSM 20548 / JCM 6508 / NCTC 11806 / PC1)</name>
    <name type="common">Peptostreptococcus prevotii</name>
    <name type="synonym">Peptococcus prevotii</name>
    <dbReference type="NCBI Taxonomy" id="525919"/>
    <lineage>
        <taxon>Bacteria</taxon>
        <taxon>Bacillati</taxon>
        <taxon>Bacillota</taxon>
        <taxon>Tissierellia</taxon>
        <taxon>Tissierellales</taxon>
        <taxon>Peptoniphilaceae</taxon>
        <taxon>Anaerococcus</taxon>
    </lineage>
</organism>
<reference evidence="5 6" key="1">
    <citation type="journal article" date="2009" name="Stand. Genomic Sci.">
        <title>Complete genome sequence of Anaerococcus prevotii type strain (PC1).</title>
        <authorList>
            <person name="Labutti K."/>
            <person name="Pukall R."/>
            <person name="Steenblock K."/>
            <person name="Glavina Del Rio T."/>
            <person name="Tice H."/>
            <person name="Copeland A."/>
            <person name="Cheng J.F."/>
            <person name="Lucas S."/>
            <person name="Chen F."/>
            <person name="Nolan M."/>
            <person name="Bruce D."/>
            <person name="Goodwin L."/>
            <person name="Pitluck S."/>
            <person name="Ivanova N."/>
            <person name="Mavromatis K."/>
            <person name="Ovchinnikova G."/>
            <person name="Pati A."/>
            <person name="Chen A."/>
            <person name="Palaniappan K."/>
            <person name="Land M."/>
            <person name="Hauser L."/>
            <person name="Chang Y.J."/>
            <person name="Jeffries C.D."/>
            <person name="Chain P."/>
            <person name="Saunders E."/>
            <person name="Brettin T."/>
            <person name="Detter J.C."/>
            <person name="Han C."/>
            <person name="Goker M."/>
            <person name="Bristow J."/>
            <person name="Eisen J.A."/>
            <person name="Markowitz V."/>
            <person name="Hugenholtz P."/>
            <person name="Kyrpides N.C."/>
            <person name="Klenk H.P."/>
            <person name="Lapidus A."/>
        </authorList>
    </citation>
    <scope>NUCLEOTIDE SEQUENCE [LARGE SCALE GENOMIC DNA]</scope>
    <source>
        <strain evidence="6">ATCC 9321 / DSM 20548 / JCM 6508 / NCTC 11806 / PC1</strain>
    </source>
</reference>
<keyword evidence="4" id="KW-0175">Coiled coil</keyword>
<dbReference type="GO" id="GO:0033178">
    <property type="term" value="C:proton-transporting two-sector ATPase complex, catalytic domain"/>
    <property type="evidence" value="ECO:0007669"/>
    <property type="project" value="InterPro"/>
</dbReference>
<evidence type="ECO:0000256" key="2">
    <source>
        <dbReference type="ARBA" id="ARBA00022448"/>
    </source>
</evidence>
<feature type="coiled-coil region" evidence="4">
    <location>
        <begin position="1"/>
        <end position="28"/>
    </location>
</feature>
<dbReference type="Pfam" id="PF01991">
    <property type="entry name" value="vATP-synt_E"/>
    <property type="match status" value="1"/>
</dbReference>
<name>C7REU6_ANAPD</name>
<evidence type="ECO:0000313" key="6">
    <source>
        <dbReference type="Proteomes" id="UP000002294"/>
    </source>
</evidence>
<proteinExistence type="inferred from homology"/>
<evidence type="ECO:0000256" key="1">
    <source>
        <dbReference type="ARBA" id="ARBA00005901"/>
    </source>
</evidence>
<dbReference type="GO" id="GO:0046961">
    <property type="term" value="F:proton-transporting ATPase activity, rotational mechanism"/>
    <property type="evidence" value="ECO:0007669"/>
    <property type="project" value="InterPro"/>
</dbReference>
<evidence type="ECO:0000256" key="4">
    <source>
        <dbReference type="SAM" id="Coils"/>
    </source>
</evidence>
<keyword evidence="3" id="KW-0406">Ion transport</keyword>
<dbReference type="AlphaFoldDB" id="C7REU6"/>
<dbReference type="HOGENOM" id="CLU_105846_3_0_9"/>
<dbReference type="EMBL" id="CP001708">
    <property type="protein sequence ID" value="ACV29709.1"/>
    <property type="molecule type" value="Genomic_DNA"/>
</dbReference>
<dbReference type="RefSeq" id="WP_015778605.1">
    <property type="nucleotide sequence ID" value="NC_013171.1"/>
</dbReference>
<protein>
    <submittedName>
        <fullName evidence="5">H+transporting two-sector ATPase E subunit</fullName>
    </submittedName>
</protein>
<dbReference type="OrthoDB" id="87618at2"/>
<accession>C7REU6</accession>
<dbReference type="Gene3D" id="1.20.5.620">
    <property type="entry name" value="F1F0 ATP synthase subunit B, membrane domain"/>
    <property type="match status" value="1"/>
</dbReference>
<evidence type="ECO:0000256" key="3">
    <source>
        <dbReference type="ARBA" id="ARBA00023065"/>
    </source>
</evidence>
<keyword evidence="6" id="KW-1185">Reference proteome</keyword>
<sequence>MDNLELILQSIREKAEKEENQILEKSQEEAKTILEGMETKAKKEADKILADAKKEADLTLSNEKVSAKREARDIIISGKNSAIESVLDELLVNLKSMDETSYKNYVLNTLKKSNIEKGEILLEDRFKDSLSLADLGNLKISDETVDEGFIVRDGKIEYDNRFSSLIKYKSDDIKKQISDILFK</sequence>
<gene>
    <name evidence="5" type="ordered locus">Apre_1689</name>
</gene>
<dbReference type="Proteomes" id="UP000002294">
    <property type="component" value="Chromosome"/>
</dbReference>
<dbReference type="KEGG" id="apr:Apre_1689"/>
<evidence type="ECO:0000313" key="5">
    <source>
        <dbReference type="EMBL" id="ACV29709.1"/>
    </source>
</evidence>
<dbReference type="InterPro" id="IPR002842">
    <property type="entry name" value="ATPase_V1_Esu"/>
</dbReference>
<keyword evidence="2" id="KW-0813">Transport</keyword>
<comment type="similarity">
    <text evidence="1">Belongs to the V-ATPase E subunit family.</text>
</comment>
<dbReference type="SUPFAM" id="SSF160527">
    <property type="entry name" value="V-type ATPase subunit E-like"/>
    <property type="match status" value="1"/>
</dbReference>